<name>A0A5J4WS83_9EUKA</name>
<gene>
    <name evidence="2" type="ORF">EZS28_007199</name>
</gene>
<sequence length="96" mass="11004">MKQLVAQGIGLLQPSLSQSTYKKKQQIQERSQVSNEDEYEEYEEGQGVKEDDEGEGMDKEGEEMIGNLTLLEFKQKKVDWTKQSGVRRKSIVMSSM</sequence>
<evidence type="ECO:0000313" key="2">
    <source>
        <dbReference type="EMBL" id="KAA6397275.1"/>
    </source>
</evidence>
<organism evidence="2 3">
    <name type="scientific">Streblomastix strix</name>
    <dbReference type="NCBI Taxonomy" id="222440"/>
    <lineage>
        <taxon>Eukaryota</taxon>
        <taxon>Metamonada</taxon>
        <taxon>Preaxostyla</taxon>
        <taxon>Oxymonadida</taxon>
        <taxon>Streblomastigidae</taxon>
        <taxon>Streblomastix</taxon>
    </lineage>
</organism>
<protein>
    <submittedName>
        <fullName evidence="2">Uncharacterized protein</fullName>
    </submittedName>
</protein>
<dbReference type="EMBL" id="SNRW01001217">
    <property type="protein sequence ID" value="KAA6397275.1"/>
    <property type="molecule type" value="Genomic_DNA"/>
</dbReference>
<feature type="compositionally biased region" description="Acidic residues" evidence="1">
    <location>
        <begin position="35"/>
        <end position="59"/>
    </location>
</feature>
<feature type="region of interest" description="Disordered" evidence="1">
    <location>
        <begin position="18"/>
        <end position="59"/>
    </location>
</feature>
<evidence type="ECO:0000313" key="3">
    <source>
        <dbReference type="Proteomes" id="UP000324800"/>
    </source>
</evidence>
<dbReference type="AlphaFoldDB" id="A0A5J4WS83"/>
<accession>A0A5J4WS83</accession>
<dbReference type="Proteomes" id="UP000324800">
    <property type="component" value="Unassembled WGS sequence"/>
</dbReference>
<proteinExistence type="predicted"/>
<reference evidence="2 3" key="1">
    <citation type="submission" date="2019-03" db="EMBL/GenBank/DDBJ databases">
        <title>Single cell metagenomics reveals metabolic interactions within the superorganism composed of flagellate Streblomastix strix and complex community of Bacteroidetes bacteria on its surface.</title>
        <authorList>
            <person name="Treitli S.C."/>
            <person name="Kolisko M."/>
            <person name="Husnik F."/>
            <person name="Keeling P."/>
            <person name="Hampl V."/>
        </authorList>
    </citation>
    <scope>NUCLEOTIDE SEQUENCE [LARGE SCALE GENOMIC DNA]</scope>
    <source>
        <strain evidence="2">ST1C</strain>
    </source>
</reference>
<comment type="caution">
    <text evidence="2">The sequence shown here is derived from an EMBL/GenBank/DDBJ whole genome shotgun (WGS) entry which is preliminary data.</text>
</comment>
<evidence type="ECO:0000256" key="1">
    <source>
        <dbReference type="SAM" id="MobiDB-lite"/>
    </source>
</evidence>